<dbReference type="RefSeq" id="WP_146258720.1">
    <property type="nucleotide sequence ID" value="NZ_JAFLNA010000007.1"/>
</dbReference>
<comment type="caution">
    <text evidence="1">The sequence shown here is derived from an EMBL/GenBank/DDBJ whole genome shotgun (WGS) entry which is preliminary data.</text>
</comment>
<accession>A0ABS3EIZ2</accession>
<proteinExistence type="predicted"/>
<dbReference type="EMBL" id="JAFLNA010000007">
    <property type="protein sequence ID" value="MBO0131948.1"/>
    <property type="molecule type" value="Genomic_DNA"/>
</dbReference>
<dbReference type="GeneID" id="86882261"/>
<name>A0ABS3EIZ2_9HYPH</name>
<keyword evidence="2" id="KW-1185">Reference proteome</keyword>
<organism evidence="1 2">
    <name type="scientific">Agrobacterium burrii</name>
    <dbReference type="NCBI Taxonomy" id="2815339"/>
    <lineage>
        <taxon>Bacteria</taxon>
        <taxon>Pseudomonadati</taxon>
        <taxon>Pseudomonadota</taxon>
        <taxon>Alphaproteobacteria</taxon>
        <taxon>Hyphomicrobiales</taxon>
        <taxon>Rhizobiaceae</taxon>
        <taxon>Rhizobium/Agrobacterium group</taxon>
        <taxon>Agrobacterium</taxon>
        <taxon>Agrobacterium tumefaciens complex</taxon>
    </lineage>
</organism>
<evidence type="ECO:0000313" key="2">
    <source>
        <dbReference type="Proteomes" id="UP000664699"/>
    </source>
</evidence>
<gene>
    <name evidence="1" type="ORF">JZX89_14490</name>
</gene>
<sequence>MEYRLKFTVFSDDAGGQDTFAANLHGKRTYEAAISLYFQLLEALAEGLPAEDIGAAQRVLSALSIKPETFAADD</sequence>
<dbReference type="Proteomes" id="UP000664699">
    <property type="component" value="Unassembled WGS sequence"/>
</dbReference>
<evidence type="ECO:0000313" key="1">
    <source>
        <dbReference type="EMBL" id="MBO0131948.1"/>
    </source>
</evidence>
<protein>
    <submittedName>
        <fullName evidence="1">Uncharacterized protein</fullName>
    </submittedName>
</protein>
<reference evidence="1 2" key="1">
    <citation type="submission" date="2021-03" db="EMBL/GenBank/DDBJ databases">
        <title>Whole genome sequence of Agrobacterium sp. strain Rnr.</title>
        <authorList>
            <person name="Mafakheri H."/>
            <person name="Taghavi S.M."/>
            <person name="Nemanja K."/>
            <person name="Osdaghi E."/>
        </authorList>
    </citation>
    <scope>NUCLEOTIDE SEQUENCE [LARGE SCALE GENOMIC DNA]</scope>
    <source>
        <strain evidence="1 2">Rnr</strain>
    </source>
</reference>